<comment type="caution">
    <text evidence="3">The sequence shown here is derived from an EMBL/GenBank/DDBJ whole genome shotgun (WGS) entry which is preliminary data.</text>
</comment>
<keyword evidence="2" id="KW-0472">Membrane</keyword>
<dbReference type="PANTHER" id="PTHR33219">
    <property type="entry name" value="YLMG HOMOLOG PROTEIN 2, CHLOROPLASTIC"/>
    <property type="match status" value="1"/>
</dbReference>
<dbReference type="PANTHER" id="PTHR33219:SF14">
    <property type="entry name" value="PROTEIN COFACTOR ASSEMBLY OF COMPLEX C SUBUNIT B CCB3, CHLOROPLASTIC-RELATED"/>
    <property type="match status" value="1"/>
</dbReference>
<dbReference type="InterPro" id="IPR003425">
    <property type="entry name" value="CCB3/YggT"/>
</dbReference>
<evidence type="ECO:0000256" key="1">
    <source>
        <dbReference type="ARBA" id="ARBA00010894"/>
    </source>
</evidence>
<accession>A0A139STX2</accession>
<dbReference type="OrthoDB" id="9806665at2"/>
<proteinExistence type="inferred from homology"/>
<reference evidence="3 4" key="1">
    <citation type="submission" date="2016-02" db="EMBL/GenBank/DDBJ databases">
        <authorList>
            <person name="Wen L."/>
            <person name="He K."/>
            <person name="Yang H."/>
        </authorList>
    </citation>
    <scope>NUCLEOTIDE SEQUENCE [LARGE SCALE GENOMIC DNA]</scope>
    <source>
        <strain evidence="3 4">CV58</strain>
    </source>
</reference>
<dbReference type="RefSeq" id="WP_068390339.1">
    <property type="nucleotide sequence ID" value="NZ_LSZO01000157.1"/>
</dbReference>
<name>A0A139STX2_9GAMM</name>
<dbReference type="EMBL" id="LSZO01000157">
    <property type="protein sequence ID" value="KXU38026.1"/>
    <property type="molecule type" value="Genomic_DNA"/>
</dbReference>
<comment type="similarity">
    <text evidence="1">Belongs to the YggT family.</text>
</comment>
<organism evidence="3 4">
    <name type="scientific">Ventosimonas gracilis</name>
    <dbReference type="NCBI Taxonomy" id="1680762"/>
    <lineage>
        <taxon>Bacteria</taxon>
        <taxon>Pseudomonadati</taxon>
        <taxon>Pseudomonadota</taxon>
        <taxon>Gammaproteobacteria</taxon>
        <taxon>Pseudomonadales</taxon>
        <taxon>Ventosimonadaceae</taxon>
        <taxon>Ventosimonas</taxon>
    </lineage>
</organism>
<keyword evidence="2" id="KW-0812">Transmembrane</keyword>
<sequence>MSGLTSALIYIIQTLGGLYLLVVLLRFILQLVQADFYNPLSQFILSATQPLAGPLRRIIPSLGRFDGASLLLSVLVQLLLMSVSLWLAGFNPLGFVGLLLIWSLLAVVSLFLKVFFYALIISVIISWVAPASRNPAAQLVGQICWPLLAPFRRLLPNLGGLDISPIFAFIAINLIDRFILGALLQESGLVGSLKAIVSPFL</sequence>
<keyword evidence="4" id="KW-1185">Reference proteome</keyword>
<gene>
    <name evidence="3" type="ORF">AXE65_00465</name>
</gene>
<protein>
    <recommendedName>
        <fullName evidence="5">YggT family protein</fullName>
    </recommendedName>
</protein>
<feature type="transmembrane region" description="Helical" evidence="2">
    <location>
        <begin position="95"/>
        <end position="128"/>
    </location>
</feature>
<keyword evidence="2" id="KW-1133">Transmembrane helix</keyword>
<evidence type="ECO:0000313" key="3">
    <source>
        <dbReference type="EMBL" id="KXU38026.1"/>
    </source>
</evidence>
<feature type="transmembrane region" description="Helical" evidence="2">
    <location>
        <begin position="7"/>
        <end position="29"/>
    </location>
</feature>
<dbReference type="GO" id="GO:0016020">
    <property type="term" value="C:membrane"/>
    <property type="evidence" value="ECO:0007669"/>
    <property type="project" value="InterPro"/>
</dbReference>
<evidence type="ECO:0008006" key="5">
    <source>
        <dbReference type="Google" id="ProtNLM"/>
    </source>
</evidence>
<dbReference type="Pfam" id="PF02325">
    <property type="entry name" value="CCB3_YggT"/>
    <property type="match status" value="2"/>
</dbReference>
<evidence type="ECO:0000313" key="4">
    <source>
        <dbReference type="Proteomes" id="UP000072660"/>
    </source>
</evidence>
<dbReference type="Proteomes" id="UP000072660">
    <property type="component" value="Unassembled WGS sequence"/>
</dbReference>
<evidence type="ECO:0000256" key="2">
    <source>
        <dbReference type="SAM" id="Phobius"/>
    </source>
</evidence>
<dbReference type="AlphaFoldDB" id="A0A139STX2"/>